<evidence type="ECO:0000256" key="1">
    <source>
        <dbReference type="SAM" id="MobiDB-lite"/>
    </source>
</evidence>
<gene>
    <name evidence="2" type="ORF">STAFG_6988</name>
</gene>
<evidence type="ECO:0000313" key="2">
    <source>
        <dbReference type="EMBL" id="EPJ35948.1"/>
    </source>
</evidence>
<dbReference type="Proteomes" id="UP000015001">
    <property type="component" value="Unassembled WGS sequence"/>
</dbReference>
<proteinExistence type="predicted"/>
<organism evidence="2 3">
    <name type="scientific">Streptomyces afghaniensis 772</name>
    <dbReference type="NCBI Taxonomy" id="1283301"/>
    <lineage>
        <taxon>Bacteria</taxon>
        <taxon>Bacillati</taxon>
        <taxon>Actinomycetota</taxon>
        <taxon>Actinomycetes</taxon>
        <taxon>Kitasatosporales</taxon>
        <taxon>Streptomycetaceae</taxon>
        <taxon>Streptomyces</taxon>
    </lineage>
</organism>
<dbReference type="RefSeq" id="WP_020275837.1">
    <property type="nucleotide sequence ID" value="NZ_KE354365.1"/>
</dbReference>
<comment type="caution">
    <text evidence="2">The sequence shown here is derived from an EMBL/GenBank/DDBJ whole genome shotgun (WGS) entry which is preliminary data.</text>
</comment>
<accession>S4M981</accession>
<keyword evidence="3" id="KW-1185">Reference proteome</keyword>
<sequence>MPFVLLGPALTGSVMGLAQSGHAVQGGLQSAREIQALLATPPCPGHPSRHPRDRTAGSN</sequence>
<reference evidence="2 3" key="1">
    <citation type="submission" date="2013-02" db="EMBL/GenBank/DDBJ databases">
        <title>Draft Genome Sequence of Streptomyces afghaniensis, Which Produces Compounds of the Julimycin B-Complex.</title>
        <authorList>
            <person name="Gruening B.A."/>
            <person name="Praeg A."/>
            <person name="Erxleben A."/>
            <person name="Guenther S."/>
            <person name="Fiedler H.-P."/>
            <person name="Goodfellow M."/>
            <person name="Mueller M."/>
        </authorList>
    </citation>
    <scope>NUCLEOTIDE SEQUENCE [LARGE SCALE GENOMIC DNA]</scope>
    <source>
        <strain evidence="2 3">772</strain>
    </source>
</reference>
<feature type="region of interest" description="Disordered" evidence="1">
    <location>
        <begin position="39"/>
        <end position="59"/>
    </location>
</feature>
<name>S4M981_9ACTN</name>
<dbReference type="HOGENOM" id="CLU_2958614_0_0_11"/>
<evidence type="ECO:0000313" key="3">
    <source>
        <dbReference type="Proteomes" id="UP000015001"/>
    </source>
</evidence>
<dbReference type="AlphaFoldDB" id="S4M981"/>
<dbReference type="PATRIC" id="fig|1283301.3.peg.6936"/>
<protein>
    <submittedName>
        <fullName evidence="2">Uncharacterized protein</fullName>
    </submittedName>
</protein>
<dbReference type="EMBL" id="AOPY01001595">
    <property type="protein sequence ID" value="EPJ35948.1"/>
    <property type="molecule type" value="Genomic_DNA"/>
</dbReference>